<name>A0AAD5UFR0_9FUNG</name>
<dbReference type="InterPro" id="IPR027417">
    <property type="entry name" value="P-loop_NTPase"/>
</dbReference>
<dbReference type="SMART" id="SM00487">
    <property type="entry name" value="DEXDc"/>
    <property type="match status" value="1"/>
</dbReference>
<proteinExistence type="inferred from homology"/>
<dbReference type="AlphaFoldDB" id="A0AAD5UFR0"/>
<dbReference type="InterPro" id="IPR014014">
    <property type="entry name" value="RNA_helicase_DEAD_Q_motif"/>
</dbReference>
<dbReference type="EMBL" id="JADGKB010000050">
    <property type="protein sequence ID" value="KAJ3256502.1"/>
    <property type="molecule type" value="Genomic_DNA"/>
</dbReference>
<feature type="domain" description="DEAD-box RNA helicase Q" evidence="13">
    <location>
        <begin position="1"/>
        <end position="24"/>
    </location>
</feature>
<dbReference type="Proteomes" id="UP001210925">
    <property type="component" value="Unassembled WGS sequence"/>
</dbReference>
<keyword evidence="6" id="KW-0694">RNA-binding</keyword>
<dbReference type="Pfam" id="PF00270">
    <property type="entry name" value="DEAD"/>
    <property type="match status" value="1"/>
</dbReference>
<gene>
    <name evidence="14" type="primary">DBP9</name>
    <name evidence="14" type="ORF">HK103_005500</name>
</gene>
<evidence type="ECO:0000313" key="15">
    <source>
        <dbReference type="Proteomes" id="UP001210925"/>
    </source>
</evidence>
<evidence type="ECO:0000256" key="1">
    <source>
        <dbReference type="ARBA" id="ARBA00012552"/>
    </source>
</evidence>
<dbReference type="CDD" id="cd18787">
    <property type="entry name" value="SF2_C_DEAD"/>
    <property type="match status" value="1"/>
</dbReference>
<dbReference type="InterPro" id="IPR001650">
    <property type="entry name" value="Helicase_C-like"/>
</dbReference>
<dbReference type="InterPro" id="IPR050079">
    <property type="entry name" value="DEAD_box_RNA_helicase"/>
</dbReference>
<dbReference type="Gene3D" id="3.40.50.300">
    <property type="entry name" value="P-loop containing nucleotide triphosphate hydrolases"/>
    <property type="match status" value="2"/>
</dbReference>
<dbReference type="InterPro" id="IPR014001">
    <property type="entry name" value="Helicase_ATP-bd"/>
</dbReference>
<evidence type="ECO:0000259" key="11">
    <source>
        <dbReference type="PROSITE" id="PS51192"/>
    </source>
</evidence>
<evidence type="ECO:0000256" key="3">
    <source>
        <dbReference type="ARBA" id="ARBA00022801"/>
    </source>
</evidence>
<dbReference type="GO" id="GO:0005524">
    <property type="term" value="F:ATP binding"/>
    <property type="evidence" value="ECO:0007669"/>
    <property type="project" value="UniProtKB-KW"/>
</dbReference>
<comment type="similarity">
    <text evidence="7">Belongs to the DEAD box helicase family. DDX56/DBP9 subfamily.</text>
</comment>
<keyword evidence="2" id="KW-0547">Nucleotide-binding</keyword>
<keyword evidence="3" id="KW-0378">Hydrolase</keyword>
<dbReference type="GO" id="GO:0005829">
    <property type="term" value="C:cytosol"/>
    <property type="evidence" value="ECO:0007669"/>
    <property type="project" value="TreeGrafter"/>
</dbReference>
<evidence type="ECO:0000259" key="12">
    <source>
        <dbReference type="PROSITE" id="PS51194"/>
    </source>
</evidence>
<dbReference type="SMART" id="SM00490">
    <property type="entry name" value="HELICc"/>
    <property type="match status" value="1"/>
</dbReference>
<keyword evidence="5" id="KW-0067">ATP-binding</keyword>
<reference evidence="14" key="1">
    <citation type="submission" date="2020-05" db="EMBL/GenBank/DDBJ databases">
        <title>Phylogenomic resolution of chytrid fungi.</title>
        <authorList>
            <person name="Stajich J.E."/>
            <person name="Amses K."/>
            <person name="Simmons R."/>
            <person name="Seto K."/>
            <person name="Myers J."/>
            <person name="Bonds A."/>
            <person name="Quandt C.A."/>
            <person name="Barry K."/>
            <person name="Liu P."/>
            <person name="Grigoriev I."/>
            <person name="Longcore J.E."/>
            <person name="James T.Y."/>
        </authorList>
    </citation>
    <scope>NUCLEOTIDE SEQUENCE</scope>
    <source>
        <strain evidence="14">PLAUS21</strain>
    </source>
</reference>
<keyword evidence="4 14" id="KW-0347">Helicase</keyword>
<evidence type="ECO:0000256" key="10">
    <source>
        <dbReference type="SAM" id="MobiDB-lite"/>
    </source>
</evidence>
<dbReference type="Pfam" id="PF00271">
    <property type="entry name" value="Helicase_C"/>
    <property type="match status" value="2"/>
</dbReference>
<keyword evidence="15" id="KW-1185">Reference proteome</keyword>
<evidence type="ECO:0000256" key="9">
    <source>
        <dbReference type="PROSITE-ProRule" id="PRU00552"/>
    </source>
</evidence>
<evidence type="ECO:0000259" key="13">
    <source>
        <dbReference type="PROSITE" id="PS51195"/>
    </source>
</evidence>
<dbReference type="GO" id="GO:0003724">
    <property type="term" value="F:RNA helicase activity"/>
    <property type="evidence" value="ECO:0007669"/>
    <property type="project" value="UniProtKB-EC"/>
</dbReference>
<accession>A0AAD5UFR0</accession>
<evidence type="ECO:0000256" key="8">
    <source>
        <dbReference type="ARBA" id="ARBA00047984"/>
    </source>
</evidence>
<dbReference type="InterPro" id="IPR011545">
    <property type="entry name" value="DEAD/DEAH_box_helicase_dom"/>
</dbReference>
<dbReference type="PROSITE" id="PS51195">
    <property type="entry name" value="Q_MOTIF"/>
    <property type="match status" value="1"/>
</dbReference>
<dbReference type="SUPFAM" id="SSF52540">
    <property type="entry name" value="P-loop containing nucleoside triphosphate hydrolases"/>
    <property type="match status" value="2"/>
</dbReference>
<feature type="short sequence motif" description="Q motif" evidence="9">
    <location>
        <begin position="1"/>
        <end position="24"/>
    </location>
</feature>
<sequence length="571" mass="64551">MELDPRLLRAVAKLGYKSPTIVQETAIPLALQGKDILARAKTGSGKTAAYCIPIIQKILSKSTQSTQALILVPTRELAQQVSQNIKELCMYCTALVKVLNLSIGDTSAKDQIPLLEEKPQILVSTPARISEHLLGNGVDLSDLDSLVIDEADLILSYGYDEDVEKILTHLPQIYQSYLMSATLSPDVEKLKKLVLKNPAILKLEESAEDDLLTQYYTTCADEEKYLLTLFMLKLKVHPFGSSKSIIFVNSIEKCYKLRLFLEQFGIKSCTLNSELPVKSRFHIVQEFNRGIYDFIIATDESGDLKSLVLDSDDEGEQETVEEEKKKKKKIKQDEDYGVSRGIDFKNVSAVINFDMPLSSRQYQHRVGRTARGVGNRGYSLSFVVPEDEEKIVYKKKRAKISASKAIKVPSDEQILARILKKQEGRCILTVALGRELLPFSFDMTPVERFRYRCQDALRAVSNTVVKEARLKEIRNEIINSEKLKTHFEDNPADLQALRHDKSIHPTRIQSHMRHVPDYMLPKGKVTVSSGNSSGYVPFKIEKKRRGKKFKKVEGASAKRKKDPLKSFSYTK</sequence>
<dbReference type="GO" id="GO:0016787">
    <property type="term" value="F:hydrolase activity"/>
    <property type="evidence" value="ECO:0007669"/>
    <property type="project" value="UniProtKB-KW"/>
</dbReference>
<dbReference type="PROSITE" id="PS51192">
    <property type="entry name" value="HELICASE_ATP_BIND_1"/>
    <property type="match status" value="1"/>
</dbReference>
<evidence type="ECO:0000256" key="6">
    <source>
        <dbReference type="ARBA" id="ARBA00022884"/>
    </source>
</evidence>
<dbReference type="PANTHER" id="PTHR47959:SF21">
    <property type="entry name" value="DEAD-BOX HELICASE 56"/>
    <property type="match status" value="1"/>
</dbReference>
<protein>
    <recommendedName>
        <fullName evidence="1">RNA helicase</fullName>
        <ecNumber evidence="1">3.6.4.13</ecNumber>
    </recommendedName>
</protein>
<dbReference type="PANTHER" id="PTHR47959">
    <property type="entry name" value="ATP-DEPENDENT RNA HELICASE RHLE-RELATED"/>
    <property type="match status" value="1"/>
</dbReference>
<feature type="domain" description="Helicase ATP-binding" evidence="11">
    <location>
        <begin position="27"/>
        <end position="201"/>
    </location>
</feature>
<dbReference type="GO" id="GO:0003723">
    <property type="term" value="F:RNA binding"/>
    <property type="evidence" value="ECO:0007669"/>
    <property type="project" value="UniProtKB-KW"/>
</dbReference>
<evidence type="ECO:0000256" key="4">
    <source>
        <dbReference type="ARBA" id="ARBA00022806"/>
    </source>
</evidence>
<organism evidence="14 15">
    <name type="scientific">Boothiomyces macroporosus</name>
    <dbReference type="NCBI Taxonomy" id="261099"/>
    <lineage>
        <taxon>Eukaryota</taxon>
        <taxon>Fungi</taxon>
        <taxon>Fungi incertae sedis</taxon>
        <taxon>Chytridiomycota</taxon>
        <taxon>Chytridiomycota incertae sedis</taxon>
        <taxon>Chytridiomycetes</taxon>
        <taxon>Rhizophydiales</taxon>
        <taxon>Terramycetaceae</taxon>
        <taxon>Boothiomyces</taxon>
    </lineage>
</organism>
<evidence type="ECO:0000256" key="5">
    <source>
        <dbReference type="ARBA" id="ARBA00022840"/>
    </source>
</evidence>
<evidence type="ECO:0000256" key="2">
    <source>
        <dbReference type="ARBA" id="ARBA00022741"/>
    </source>
</evidence>
<evidence type="ECO:0000256" key="7">
    <source>
        <dbReference type="ARBA" id="ARBA00038041"/>
    </source>
</evidence>
<dbReference type="EC" id="3.6.4.13" evidence="1"/>
<feature type="region of interest" description="Disordered" evidence="10">
    <location>
        <begin position="544"/>
        <end position="571"/>
    </location>
</feature>
<feature type="domain" description="Helicase C-terminal" evidence="12">
    <location>
        <begin position="211"/>
        <end position="416"/>
    </location>
</feature>
<comment type="caution">
    <text evidence="14">The sequence shown here is derived from an EMBL/GenBank/DDBJ whole genome shotgun (WGS) entry which is preliminary data.</text>
</comment>
<comment type="catalytic activity">
    <reaction evidence="8">
        <text>ATP + H2O = ADP + phosphate + H(+)</text>
        <dbReference type="Rhea" id="RHEA:13065"/>
        <dbReference type="ChEBI" id="CHEBI:15377"/>
        <dbReference type="ChEBI" id="CHEBI:15378"/>
        <dbReference type="ChEBI" id="CHEBI:30616"/>
        <dbReference type="ChEBI" id="CHEBI:43474"/>
        <dbReference type="ChEBI" id="CHEBI:456216"/>
        <dbReference type="EC" id="3.6.4.13"/>
    </reaction>
</comment>
<dbReference type="PROSITE" id="PS51194">
    <property type="entry name" value="HELICASE_CTER"/>
    <property type="match status" value="1"/>
</dbReference>
<dbReference type="CDD" id="cd17961">
    <property type="entry name" value="DEADc_DDX56"/>
    <property type="match status" value="1"/>
</dbReference>
<evidence type="ECO:0000313" key="14">
    <source>
        <dbReference type="EMBL" id="KAJ3256502.1"/>
    </source>
</evidence>